<dbReference type="AlphaFoldDB" id="A0AAD9GFU9"/>
<reference evidence="1" key="1">
    <citation type="journal article" date="2014" name="Nucleic Acids Res.">
        <title>The evolutionary dynamics of variant antigen genes in Babesia reveal a history of genomic innovation underlying host-parasite interaction.</title>
        <authorList>
            <person name="Jackson A.P."/>
            <person name="Otto T.D."/>
            <person name="Darby A."/>
            <person name="Ramaprasad A."/>
            <person name="Xia D."/>
            <person name="Echaide I.E."/>
            <person name="Farber M."/>
            <person name="Gahlot S."/>
            <person name="Gamble J."/>
            <person name="Gupta D."/>
            <person name="Gupta Y."/>
            <person name="Jackson L."/>
            <person name="Malandrin L."/>
            <person name="Malas T.B."/>
            <person name="Moussa E."/>
            <person name="Nair M."/>
            <person name="Reid A.J."/>
            <person name="Sanders M."/>
            <person name="Sharma J."/>
            <person name="Tracey A."/>
            <person name="Quail M.A."/>
            <person name="Weir W."/>
            <person name="Wastling J.M."/>
            <person name="Hall N."/>
            <person name="Willadsen P."/>
            <person name="Lingelbach K."/>
            <person name="Shiels B."/>
            <person name="Tait A."/>
            <person name="Berriman M."/>
            <person name="Allred D.R."/>
            <person name="Pain A."/>
        </authorList>
    </citation>
    <scope>NUCLEOTIDE SEQUENCE</scope>
    <source>
        <strain evidence="1">1802A</strain>
    </source>
</reference>
<protein>
    <submittedName>
        <fullName evidence="1">Uncharacterized protein</fullName>
    </submittedName>
</protein>
<reference evidence="1" key="2">
    <citation type="submission" date="2021-05" db="EMBL/GenBank/DDBJ databases">
        <authorList>
            <person name="Pain A."/>
        </authorList>
    </citation>
    <scope>NUCLEOTIDE SEQUENCE</scope>
    <source>
        <strain evidence="1">1802A</strain>
    </source>
</reference>
<sequence>MLQIPGKLEVYLFGKLYRNGPATACKGISTNSVEERIKSAFQPVEFLEVDLLKGSPVDTTITSKTPDPYLERWAANLK</sequence>
<gene>
    <name evidence="1" type="ORF">X943_002394</name>
</gene>
<keyword evidence="2" id="KW-1185">Reference proteome</keyword>
<evidence type="ECO:0000313" key="1">
    <source>
        <dbReference type="EMBL" id="KAK1937503.1"/>
    </source>
</evidence>
<proteinExistence type="predicted"/>
<comment type="caution">
    <text evidence="1">The sequence shown here is derived from an EMBL/GenBank/DDBJ whole genome shotgun (WGS) entry which is preliminary data.</text>
</comment>
<dbReference type="EMBL" id="JAHBMH010000033">
    <property type="protein sequence ID" value="KAK1937503.1"/>
    <property type="molecule type" value="Genomic_DNA"/>
</dbReference>
<organism evidence="1 2">
    <name type="scientific">Babesia divergens</name>
    <dbReference type="NCBI Taxonomy" id="32595"/>
    <lineage>
        <taxon>Eukaryota</taxon>
        <taxon>Sar</taxon>
        <taxon>Alveolata</taxon>
        <taxon>Apicomplexa</taxon>
        <taxon>Aconoidasida</taxon>
        <taxon>Piroplasmida</taxon>
        <taxon>Babesiidae</taxon>
        <taxon>Babesia</taxon>
    </lineage>
</organism>
<evidence type="ECO:0000313" key="2">
    <source>
        <dbReference type="Proteomes" id="UP001195914"/>
    </source>
</evidence>
<name>A0AAD9GFU9_BABDI</name>
<dbReference type="Proteomes" id="UP001195914">
    <property type="component" value="Unassembled WGS sequence"/>
</dbReference>
<accession>A0AAD9GFU9</accession>